<dbReference type="SUPFAM" id="SSF81321">
    <property type="entry name" value="Family A G protein-coupled receptor-like"/>
    <property type="match status" value="1"/>
</dbReference>
<dbReference type="eggNOG" id="ENOG502THAG">
    <property type="taxonomic scope" value="Eukaryota"/>
</dbReference>
<dbReference type="GeneID" id="9812947"/>
<dbReference type="InterPro" id="IPR047130">
    <property type="entry name" value="7TM_GPCR_Srsx_nematod"/>
</dbReference>
<evidence type="ECO:0000256" key="1">
    <source>
        <dbReference type="ARBA" id="ARBA00004370"/>
    </source>
</evidence>
<protein>
    <submittedName>
        <fullName evidence="7">CRE-SRSX-5 protein</fullName>
    </submittedName>
</protein>
<dbReference type="OMA" id="MMSNLVF"/>
<dbReference type="SMART" id="SM01381">
    <property type="entry name" value="7TM_GPCR_Srsx"/>
    <property type="match status" value="1"/>
</dbReference>
<feature type="transmembrane region" description="Helical" evidence="5">
    <location>
        <begin position="242"/>
        <end position="264"/>
    </location>
</feature>
<evidence type="ECO:0000313" key="8">
    <source>
        <dbReference type="Proteomes" id="UP000008281"/>
    </source>
</evidence>
<feature type="transmembrane region" description="Helical" evidence="5">
    <location>
        <begin position="214"/>
        <end position="236"/>
    </location>
</feature>
<feature type="transmembrane region" description="Helical" evidence="5">
    <location>
        <begin position="86"/>
        <end position="113"/>
    </location>
</feature>
<proteinExistence type="predicted"/>
<dbReference type="InParanoid" id="E3LNX9"/>
<dbReference type="AlphaFoldDB" id="E3LNX9"/>
<reference evidence="7" key="1">
    <citation type="submission" date="2007-07" db="EMBL/GenBank/DDBJ databases">
        <title>PCAP assembly of the Caenorhabditis remanei genome.</title>
        <authorList>
            <consortium name="The Caenorhabditis remanei Sequencing Consortium"/>
            <person name="Wilson R.K."/>
        </authorList>
    </citation>
    <scope>NUCLEOTIDE SEQUENCE [LARGE SCALE GENOMIC DNA]</scope>
    <source>
        <strain evidence="7">PB4641</strain>
    </source>
</reference>
<organism evidence="8">
    <name type="scientific">Caenorhabditis remanei</name>
    <name type="common">Caenorhabditis vulgaris</name>
    <dbReference type="NCBI Taxonomy" id="31234"/>
    <lineage>
        <taxon>Eukaryota</taxon>
        <taxon>Metazoa</taxon>
        <taxon>Ecdysozoa</taxon>
        <taxon>Nematoda</taxon>
        <taxon>Chromadorea</taxon>
        <taxon>Rhabditida</taxon>
        <taxon>Rhabditina</taxon>
        <taxon>Rhabditomorpha</taxon>
        <taxon>Rhabditoidea</taxon>
        <taxon>Rhabditidae</taxon>
        <taxon>Peloderinae</taxon>
        <taxon>Caenorhabditis</taxon>
    </lineage>
</organism>
<dbReference type="InterPro" id="IPR017452">
    <property type="entry name" value="GPCR_Rhodpsn_7TM"/>
</dbReference>
<dbReference type="RefSeq" id="XP_003114185.2">
    <property type="nucleotide sequence ID" value="XM_003114137.2"/>
</dbReference>
<feature type="domain" description="G-protein coupled receptors family 1 profile" evidence="6">
    <location>
        <begin position="28"/>
        <end position="265"/>
    </location>
</feature>
<feature type="transmembrane region" description="Helical" evidence="5">
    <location>
        <begin position="125"/>
        <end position="145"/>
    </location>
</feature>
<evidence type="ECO:0000313" key="7">
    <source>
        <dbReference type="EMBL" id="EFP05523.1"/>
    </source>
</evidence>
<dbReference type="HOGENOM" id="CLU_074191_0_0_1"/>
<evidence type="ECO:0000256" key="5">
    <source>
        <dbReference type="SAM" id="Phobius"/>
    </source>
</evidence>
<keyword evidence="8" id="KW-1185">Reference proteome</keyword>
<keyword evidence="4 5" id="KW-0472">Membrane</keyword>
<accession>E3LNX9</accession>
<sequence>MALTTLQFLNQIFIASEIVFFNIFGLFGNANFIFLTATKTKLKSKSSYLQCALCFSHIICLLFELPNAGLLFTGIQLKRNECFPAISIYIFFICAQAVIILMMTIDIFIIIFLPTFYQTISTWKYLTGMLTIPGVYSSTIVIWGFMTMDDEVVMFCNPPLGLYPTVSRFWTFSNVIINTITLVLFITLILVFYYKGKKQKSDTRKIMKRLKVSILFFIFTWYIGLLAADLFVALGFTGPTLIFMMSNLVFFVLISYSQFFYVVIWRSPEYRNAFLEAWSCIPCCKILKKRHSKSTKISATAHSHQQNSMMSSA</sequence>
<dbReference type="STRING" id="31234.E3LNX9"/>
<dbReference type="KEGG" id="crq:GCK72_018449"/>
<feature type="transmembrane region" description="Helical" evidence="5">
    <location>
        <begin position="169"/>
        <end position="193"/>
    </location>
</feature>
<dbReference type="PROSITE" id="PS50262">
    <property type="entry name" value="G_PROTEIN_RECEP_F1_2"/>
    <property type="match status" value="1"/>
</dbReference>
<dbReference type="FunCoup" id="E3LNX9">
    <property type="interactions" value="30"/>
</dbReference>
<dbReference type="InterPro" id="IPR019424">
    <property type="entry name" value="7TM_GPCR_Srsx"/>
</dbReference>
<evidence type="ECO:0000256" key="2">
    <source>
        <dbReference type="ARBA" id="ARBA00022692"/>
    </source>
</evidence>
<dbReference type="PANTHER" id="PTHR23360:SF37">
    <property type="entry name" value="G-PROTEIN COUPLED RECEPTORS FAMILY 1 PROFILE DOMAIN-CONTAINING PROTEIN"/>
    <property type="match status" value="1"/>
</dbReference>
<dbReference type="CTD" id="9812947"/>
<keyword evidence="3 5" id="KW-1133">Transmembrane helix</keyword>
<feature type="transmembrane region" description="Helical" evidence="5">
    <location>
        <begin position="47"/>
        <end position="66"/>
    </location>
</feature>
<name>E3LNX9_CAERE</name>
<evidence type="ECO:0000256" key="4">
    <source>
        <dbReference type="ARBA" id="ARBA00023136"/>
    </source>
</evidence>
<dbReference type="OrthoDB" id="5873055at2759"/>
<feature type="transmembrane region" description="Helical" evidence="5">
    <location>
        <begin position="12"/>
        <end position="35"/>
    </location>
</feature>
<dbReference type="GO" id="GO:0004930">
    <property type="term" value="F:G protein-coupled receptor activity"/>
    <property type="evidence" value="ECO:0007669"/>
    <property type="project" value="InterPro"/>
</dbReference>
<dbReference type="Proteomes" id="UP000008281">
    <property type="component" value="Unassembled WGS sequence"/>
</dbReference>
<dbReference type="Gene3D" id="1.20.1070.10">
    <property type="entry name" value="Rhodopsin 7-helix transmembrane proteins"/>
    <property type="match status" value="1"/>
</dbReference>
<gene>
    <name evidence="7" type="primary">Cre-srsx-5</name>
    <name evidence="7" type="ORF">CRE_27494</name>
</gene>
<dbReference type="Pfam" id="PF10320">
    <property type="entry name" value="7TM_GPCR_Srsx"/>
    <property type="match status" value="1"/>
</dbReference>
<evidence type="ECO:0000256" key="3">
    <source>
        <dbReference type="ARBA" id="ARBA00022989"/>
    </source>
</evidence>
<dbReference type="PANTHER" id="PTHR23360">
    <property type="entry name" value="G-PROTEIN COUPLED RECEPTORS FAMILY 1 PROFILE DOMAIN-CONTAINING PROTEIN-RELATED"/>
    <property type="match status" value="1"/>
</dbReference>
<dbReference type="InterPro" id="IPR000276">
    <property type="entry name" value="GPCR_Rhodpsn"/>
</dbReference>
<dbReference type="EMBL" id="DS268412">
    <property type="protein sequence ID" value="EFP05523.1"/>
    <property type="molecule type" value="Genomic_DNA"/>
</dbReference>
<evidence type="ECO:0000259" key="6">
    <source>
        <dbReference type="PROSITE" id="PS50262"/>
    </source>
</evidence>
<keyword evidence="2 5" id="KW-0812">Transmembrane</keyword>
<comment type="subcellular location">
    <subcellularLocation>
        <location evidence="1">Membrane</location>
    </subcellularLocation>
</comment>
<dbReference type="GO" id="GO:0016020">
    <property type="term" value="C:membrane"/>
    <property type="evidence" value="ECO:0007669"/>
    <property type="project" value="UniProtKB-SubCell"/>
</dbReference>